<feature type="domain" description="Integrase catalytic" evidence="10">
    <location>
        <begin position="1"/>
        <end position="174"/>
    </location>
</feature>
<evidence type="ECO:0000256" key="2">
    <source>
        <dbReference type="ARBA" id="ARBA00022723"/>
    </source>
</evidence>
<dbReference type="AlphaFoldDB" id="A0A4Y2L1C2"/>
<evidence type="ECO:0000256" key="3">
    <source>
        <dbReference type="ARBA" id="ARBA00022759"/>
    </source>
</evidence>
<dbReference type="GO" id="GO:0004519">
    <property type="term" value="F:endonuclease activity"/>
    <property type="evidence" value="ECO:0007669"/>
    <property type="project" value="UniProtKB-KW"/>
</dbReference>
<dbReference type="Gene3D" id="3.30.420.10">
    <property type="entry name" value="Ribonuclease H-like superfamily/Ribonuclease H"/>
    <property type="match status" value="1"/>
</dbReference>
<keyword evidence="9" id="KW-0233">DNA recombination</keyword>
<keyword evidence="8" id="KW-0808">Transferase</keyword>
<dbReference type="PANTHER" id="PTHR42648:SF11">
    <property type="entry name" value="TRANSPOSON TY4-P GAG-POL POLYPROTEIN"/>
    <property type="match status" value="1"/>
</dbReference>
<dbReference type="GO" id="GO:0003676">
    <property type="term" value="F:nucleic acid binding"/>
    <property type="evidence" value="ECO:0007669"/>
    <property type="project" value="InterPro"/>
</dbReference>
<keyword evidence="3" id="KW-0255">Endonuclease</keyword>
<dbReference type="GO" id="GO:0046872">
    <property type="term" value="F:metal ion binding"/>
    <property type="evidence" value="ECO:0007669"/>
    <property type="project" value="UniProtKB-KW"/>
</dbReference>
<evidence type="ECO:0000256" key="9">
    <source>
        <dbReference type="ARBA" id="ARBA00023172"/>
    </source>
</evidence>
<dbReference type="SUPFAM" id="SSF53098">
    <property type="entry name" value="Ribonuclease H-like"/>
    <property type="match status" value="1"/>
</dbReference>
<evidence type="ECO:0000256" key="7">
    <source>
        <dbReference type="ARBA" id="ARBA00022918"/>
    </source>
</evidence>
<keyword evidence="8" id="KW-0239">DNA-directed DNA polymerase</keyword>
<dbReference type="InterPro" id="IPR012337">
    <property type="entry name" value="RNaseH-like_sf"/>
</dbReference>
<sequence>MPVCMGKCIDLVLEVDSVGLFLLVHGDMCGPMPEKSLGGNRYFVAFKDDFSKYRTVYLIKEKSEVKEMLSRFLSEMKNAGYMLKELLTDGGGEFNNSEFPQVIQKESLSHRILMPYTPEQNGVIERENIILVEAARSMLYARNLPKKLWAEAQNTAEYVLNRTGPIPEAGKSPY</sequence>
<dbReference type="GO" id="GO:0015074">
    <property type="term" value="P:DNA integration"/>
    <property type="evidence" value="ECO:0007669"/>
    <property type="project" value="UniProtKB-KW"/>
</dbReference>
<dbReference type="InterPro" id="IPR001584">
    <property type="entry name" value="Integrase_cat-core"/>
</dbReference>
<evidence type="ECO:0000313" key="12">
    <source>
        <dbReference type="Proteomes" id="UP000499080"/>
    </source>
</evidence>
<keyword evidence="5" id="KW-0460">Magnesium</keyword>
<name>A0A4Y2L1C2_ARAVE</name>
<dbReference type="GO" id="GO:0006310">
    <property type="term" value="P:DNA recombination"/>
    <property type="evidence" value="ECO:0007669"/>
    <property type="project" value="UniProtKB-KW"/>
</dbReference>
<evidence type="ECO:0000256" key="4">
    <source>
        <dbReference type="ARBA" id="ARBA00022801"/>
    </source>
</evidence>
<evidence type="ECO:0000256" key="1">
    <source>
        <dbReference type="ARBA" id="ARBA00022722"/>
    </source>
</evidence>
<keyword evidence="2" id="KW-0479">Metal-binding</keyword>
<proteinExistence type="predicted"/>
<accession>A0A4Y2L1C2</accession>
<dbReference type="GO" id="GO:0003887">
    <property type="term" value="F:DNA-directed DNA polymerase activity"/>
    <property type="evidence" value="ECO:0007669"/>
    <property type="project" value="UniProtKB-KW"/>
</dbReference>
<comment type="caution">
    <text evidence="11">The sequence shown here is derived from an EMBL/GenBank/DDBJ whole genome shotgun (WGS) entry which is preliminary data.</text>
</comment>
<dbReference type="InterPro" id="IPR036397">
    <property type="entry name" value="RNaseH_sf"/>
</dbReference>
<keyword evidence="12" id="KW-1185">Reference proteome</keyword>
<protein>
    <submittedName>
        <fullName evidence="11">Retrovirus-related Pol polyprotein from transposon TNT 1-94</fullName>
    </submittedName>
</protein>
<keyword evidence="8" id="KW-0548">Nucleotidyltransferase</keyword>
<dbReference type="PANTHER" id="PTHR42648">
    <property type="entry name" value="TRANSPOSASE, PUTATIVE-RELATED"/>
    <property type="match status" value="1"/>
</dbReference>
<reference evidence="11 12" key="1">
    <citation type="journal article" date="2019" name="Sci. Rep.">
        <title>Orb-weaving spider Araneus ventricosus genome elucidates the spidroin gene catalogue.</title>
        <authorList>
            <person name="Kono N."/>
            <person name="Nakamura H."/>
            <person name="Ohtoshi R."/>
            <person name="Moran D.A.P."/>
            <person name="Shinohara A."/>
            <person name="Yoshida Y."/>
            <person name="Fujiwara M."/>
            <person name="Mori M."/>
            <person name="Tomita M."/>
            <person name="Arakawa K."/>
        </authorList>
    </citation>
    <scope>NUCLEOTIDE SEQUENCE [LARGE SCALE GENOMIC DNA]</scope>
</reference>
<keyword evidence="6" id="KW-0229">DNA integration</keyword>
<dbReference type="Proteomes" id="UP000499080">
    <property type="component" value="Unassembled WGS sequence"/>
</dbReference>
<evidence type="ECO:0000256" key="8">
    <source>
        <dbReference type="ARBA" id="ARBA00022932"/>
    </source>
</evidence>
<keyword evidence="7" id="KW-0695">RNA-directed DNA polymerase</keyword>
<keyword evidence="4" id="KW-0378">Hydrolase</keyword>
<organism evidence="11 12">
    <name type="scientific">Araneus ventricosus</name>
    <name type="common">Orbweaver spider</name>
    <name type="synonym">Epeira ventricosa</name>
    <dbReference type="NCBI Taxonomy" id="182803"/>
    <lineage>
        <taxon>Eukaryota</taxon>
        <taxon>Metazoa</taxon>
        <taxon>Ecdysozoa</taxon>
        <taxon>Arthropoda</taxon>
        <taxon>Chelicerata</taxon>
        <taxon>Arachnida</taxon>
        <taxon>Araneae</taxon>
        <taxon>Araneomorphae</taxon>
        <taxon>Entelegynae</taxon>
        <taxon>Araneoidea</taxon>
        <taxon>Araneidae</taxon>
        <taxon>Araneus</taxon>
    </lineage>
</organism>
<dbReference type="PROSITE" id="PS50994">
    <property type="entry name" value="INTEGRASE"/>
    <property type="match status" value="1"/>
</dbReference>
<evidence type="ECO:0000256" key="6">
    <source>
        <dbReference type="ARBA" id="ARBA00022908"/>
    </source>
</evidence>
<dbReference type="EMBL" id="BGPR01005176">
    <property type="protein sequence ID" value="GBN07657.1"/>
    <property type="molecule type" value="Genomic_DNA"/>
</dbReference>
<dbReference type="GO" id="GO:0003964">
    <property type="term" value="F:RNA-directed DNA polymerase activity"/>
    <property type="evidence" value="ECO:0007669"/>
    <property type="project" value="UniProtKB-KW"/>
</dbReference>
<evidence type="ECO:0000313" key="11">
    <source>
        <dbReference type="EMBL" id="GBN07657.1"/>
    </source>
</evidence>
<gene>
    <name evidence="11" type="primary">POLX_1546</name>
    <name evidence="11" type="ORF">AVEN_107927_1</name>
</gene>
<dbReference type="OrthoDB" id="413361at2759"/>
<dbReference type="GO" id="GO:0016787">
    <property type="term" value="F:hydrolase activity"/>
    <property type="evidence" value="ECO:0007669"/>
    <property type="project" value="UniProtKB-KW"/>
</dbReference>
<evidence type="ECO:0000256" key="5">
    <source>
        <dbReference type="ARBA" id="ARBA00022842"/>
    </source>
</evidence>
<evidence type="ECO:0000259" key="10">
    <source>
        <dbReference type="PROSITE" id="PS50994"/>
    </source>
</evidence>
<keyword evidence="1" id="KW-0540">Nuclease</keyword>
<dbReference type="InterPro" id="IPR039537">
    <property type="entry name" value="Retrotran_Ty1/copia-like"/>
</dbReference>